<evidence type="ECO:0000313" key="2">
    <source>
        <dbReference type="Proteomes" id="UP001321520"/>
    </source>
</evidence>
<gene>
    <name evidence="1" type="ORF">M8T91_10400</name>
</gene>
<name>A0ABY9E5Q3_9GAMM</name>
<reference evidence="1 2" key="1">
    <citation type="submission" date="2022-05" db="EMBL/GenBank/DDBJ databases">
        <title>Microbulbifer sp. nov., isolated from sponge.</title>
        <authorList>
            <person name="Gao L."/>
        </authorList>
    </citation>
    <scope>NUCLEOTIDE SEQUENCE [LARGE SCALE GENOMIC DNA]</scope>
    <source>
        <strain evidence="1 2">MI-G</strain>
    </source>
</reference>
<dbReference type="EMBL" id="CP098023">
    <property type="protein sequence ID" value="WKD48345.1"/>
    <property type="molecule type" value="Genomic_DNA"/>
</dbReference>
<dbReference type="InterPro" id="IPR009225">
    <property type="entry name" value="Phage_head_completion_GpL"/>
</dbReference>
<organism evidence="1 2">
    <name type="scientific">Microbulbifer spongiae</name>
    <dbReference type="NCBI Taxonomy" id="2944933"/>
    <lineage>
        <taxon>Bacteria</taxon>
        <taxon>Pseudomonadati</taxon>
        <taxon>Pseudomonadota</taxon>
        <taxon>Gammaproteobacteria</taxon>
        <taxon>Cellvibrionales</taxon>
        <taxon>Microbulbiferaceae</taxon>
        <taxon>Microbulbifer</taxon>
    </lineage>
</organism>
<proteinExistence type="predicted"/>
<accession>A0ABY9E5Q3</accession>
<evidence type="ECO:0000313" key="1">
    <source>
        <dbReference type="EMBL" id="WKD48345.1"/>
    </source>
</evidence>
<sequence>MRTVSFTGKSDHYLATTLENNGFFPDLVLGDLQRMYRIPAEYDQAKVEHLLRLAMIDVNDSLAQQQDTWQRAGFSTLAAVPAPIIGGKSALLVQYQRAVFALVTAMAFRQFATVTRREVGEHQAKESLQTEQLYRAESDQALRRLRGITTNITAELL</sequence>
<dbReference type="Proteomes" id="UP001321520">
    <property type="component" value="Chromosome"/>
</dbReference>
<keyword evidence="2" id="KW-1185">Reference proteome</keyword>
<dbReference type="RefSeq" id="WP_301414077.1">
    <property type="nucleotide sequence ID" value="NZ_CP098023.1"/>
</dbReference>
<protein>
    <submittedName>
        <fullName evidence="1">Head completion/stabilization protein</fullName>
    </submittedName>
</protein>
<dbReference type="Pfam" id="PF05926">
    <property type="entry name" value="Phage_GPL"/>
    <property type="match status" value="1"/>
</dbReference>